<accession>A0A8T0F0C8</accession>
<reference evidence="1" key="1">
    <citation type="journal article" date="2020" name="bioRxiv">
        <title>Chromosome-level reference genome of the European wasp spider Argiope bruennichi: a resource for studies on range expansion and evolutionary adaptation.</title>
        <authorList>
            <person name="Sheffer M.M."/>
            <person name="Hoppe A."/>
            <person name="Krehenwinkel H."/>
            <person name="Uhl G."/>
            <person name="Kuss A.W."/>
            <person name="Jensen L."/>
            <person name="Jensen C."/>
            <person name="Gillespie R.G."/>
            <person name="Hoff K.J."/>
            <person name="Prost S."/>
        </authorList>
    </citation>
    <scope>NUCLEOTIDE SEQUENCE</scope>
</reference>
<name>A0A8T0F0C8_ARGBR</name>
<protein>
    <submittedName>
        <fullName evidence="1">Uncharacterized protein</fullName>
    </submittedName>
</protein>
<reference evidence="1" key="2">
    <citation type="submission" date="2020-06" db="EMBL/GenBank/DDBJ databases">
        <authorList>
            <person name="Sheffer M."/>
        </authorList>
    </citation>
    <scope>NUCLEOTIDE SEQUENCE</scope>
</reference>
<dbReference type="AlphaFoldDB" id="A0A8T0F0C8"/>
<dbReference type="Proteomes" id="UP000807504">
    <property type="component" value="Unassembled WGS sequence"/>
</dbReference>
<organism evidence="1 2">
    <name type="scientific">Argiope bruennichi</name>
    <name type="common">Wasp spider</name>
    <name type="synonym">Aranea bruennichi</name>
    <dbReference type="NCBI Taxonomy" id="94029"/>
    <lineage>
        <taxon>Eukaryota</taxon>
        <taxon>Metazoa</taxon>
        <taxon>Ecdysozoa</taxon>
        <taxon>Arthropoda</taxon>
        <taxon>Chelicerata</taxon>
        <taxon>Arachnida</taxon>
        <taxon>Araneae</taxon>
        <taxon>Araneomorphae</taxon>
        <taxon>Entelegynae</taxon>
        <taxon>Araneoidea</taxon>
        <taxon>Araneidae</taxon>
        <taxon>Argiope</taxon>
    </lineage>
</organism>
<proteinExistence type="predicted"/>
<evidence type="ECO:0000313" key="2">
    <source>
        <dbReference type="Proteomes" id="UP000807504"/>
    </source>
</evidence>
<evidence type="ECO:0000313" key="1">
    <source>
        <dbReference type="EMBL" id="KAF8782439.1"/>
    </source>
</evidence>
<dbReference type="EMBL" id="JABXBU010001863">
    <property type="protein sequence ID" value="KAF8782439.1"/>
    <property type="molecule type" value="Genomic_DNA"/>
</dbReference>
<sequence>MTFSIRKSSKLTLLANGAQTTRTVKNNVPSRSMTLTTGISRLTLFRVHQTVFTCFHDIYFFKKETQIIDIKQRKRSLPPTMNGTLGVAKGRMALGRLSHRNGR</sequence>
<keyword evidence="2" id="KW-1185">Reference proteome</keyword>
<gene>
    <name evidence="1" type="ORF">HNY73_012725</name>
</gene>
<comment type="caution">
    <text evidence="1">The sequence shown here is derived from an EMBL/GenBank/DDBJ whole genome shotgun (WGS) entry which is preliminary data.</text>
</comment>